<feature type="transmembrane region" description="Helical" evidence="1">
    <location>
        <begin position="146"/>
        <end position="162"/>
    </location>
</feature>
<dbReference type="InterPro" id="IPR015837">
    <property type="entry name" value="UCP026622_CAAX_protease"/>
</dbReference>
<name>A0A238WTM0_9PSEU</name>
<keyword evidence="1" id="KW-0472">Membrane</keyword>
<accession>A0A238WTM0</accession>
<feature type="transmembrane region" description="Helical" evidence="1">
    <location>
        <begin position="218"/>
        <end position="238"/>
    </location>
</feature>
<feature type="domain" description="CAAX prenyl protease 2/Lysostaphin resistance protein A-like" evidence="2">
    <location>
        <begin position="111"/>
        <end position="225"/>
    </location>
</feature>
<protein>
    <submittedName>
        <fullName evidence="3">CAAX protease self-immunity</fullName>
    </submittedName>
</protein>
<dbReference type="GO" id="GO:0006508">
    <property type="term" value="P:proteolysis"/>
    <property type="evidence" value="ECO:0007669"/>
    <property type="project" value="UniProtKB-KW"/>
</dbReference>
<dbReference type="GO" id="GO:0080120">
    <property type="term" value="P:CAAX-box protein maturation"/>
    <property type="evidence" value="ECO:0007669"/>
    <property type="project" value="UniProtKB-ARBA"/>
</dbReference>
<evidence type="ECO:0000313" key="3">
    <source>
        <dbReference type="EMBL" id="SNR49882.1"/>
    </source>
</evidence>
<keyword evidence="1" id="KW-0812">Transmembrane</keyword>
<dbReference type="Proteomes" id="UP000198348">
    <property type="component" value="Unassembled WGS sequence"/>
</dbReference>
<keyword evidence="3" id="KW-0645">Protease</keyword>
<dbReference type="OrthoDB" id="3291654at2"/>
<keyword evidence="1" id="KW-1133">Transmembrane helix</keyword>
<evidence type="ECO:0000259" key="2">
    <source>
        <dbReference type="Pfam" id="PF02517"/>
    </source>
</evidence>
<dbReference type="InterPro" id="IPR003675">
    <property type="entry name" value="Rce1/LyrA-like_dom"/>
</dbReference>
<feature type="transmembrane region" description="Helical" evidence="1">
    <location>
        <begin position="41"/>
        <end position="59"/>
    </location>
</feature>
<keyword evidence="3" id="KW-0378">Hydrolase</keyword>
<proteinExistence type="predicted"/>
<keyword evidence="4" id="KW-1185">Reference proteome</keyword>
<organism evidence="3 4">
    <name type="scientific">Haloechinothrix alba</name>
    <dbReference type="NCBI Taxonomy" id="664784"/>
    <lineage>
        <taxon>Bacteria</taxon>
        <taxon>Bacillati</taxon>
        <taxon>Actinomycetota</taxon>
        <taxon>Actinomycetes</taxon>
        <taxon>Pseudonocardiales</taxon>
        <taxon>Pseudonocardiaceae</taxon>
        <taxon>Haloechinothrix</taxon>
    </lineage>
</organism>
<feature type="transmembrane region" description="Helical" evidence="1">
    <location>
        <begin position="182"/>
        <end position="206"/>
    </location>
</feature>
<sequence>MRRNVTRSDRLAVLATVVAVLAGANVVTAYGSAGAEALVEPAIAVVLLGLAHRFGLTWADIGISRHTWRKGAAYGGAAIALVGLVYLAGMLLPATRAVIADARYDMALGSALLLALVVIPLKTVLLEEVAFRGVLLGMLSRPAGRAWAVGASSAMFGLWHILPTLEVAKQDTAFDVILGPGSAFPALGVAAVVVFTGVAGVVLCELRRRTGSLLAPLGLHWATNGLGVLISALLWSGITA</sequence>
<dbReference type="AlphaFoldDB" id="A0A238WTM0"/>
<reference evidence="3 4" key="1">
    <citation type="submission" date="2017-06" db="EMBL/GenBank/DDBJ databases">
        <authorList>
            <person name="Kim H.J."/>
            <person name="Triplett B.A."/>
        </authorList>
    </citation>
    <scope>NUCLEOTIDE SEQUENCE [LARGE SCALE GENOMIC DNA]</scope>
    <source>
        <strain evidence="3 4">DSM 45207</strain>
    </source>
</reference>
<dbReference type="EMBL" id="FZNW01000007">
    <property type="protein sequence ID" value="SNR49882.1"/>
    <property type="molecule type" value="Genomic_DNA"/>
</dbReference>
<dbReference type="PIRSF" id="PIRSF026622">
    <property type="entry name" value="Proteas_026622"/>
    <property type="match status" value="1"/>
</dbReference>
<dbReference type="GO" id="GO:0004175">
    <property type="term" value="F:endopeptidase activity"/>
    <property type="evidence" value="ECO:0007669"/>
    <property type="project" value="UniProtKB-ARBA"/>
</dbReference>
<evidence type="ECO:0000313" key="4">
    <source>
        <dbReference type="Proteomes" id="UP000198348"/>
    </source>
</evidence>
<evidence type="ECO:0000256" key="1">
    <source>
        <dbReference type="SAM" id="Phobius"/>
    </source>
</evidence>
<feature type="transmembrane region" description="Helical" evidence="1">
    <location>
        <begin position="71"/>
        <end position="94"/>
    </location>
</feature>
<dbReference type="Pfam" id="PF02517">
    <property type="entry name" value="Rce1-like"/>
    <property type="match status" value="1"/>
</dbReference>
<gene>
    <name evidence="3" type="ORF">SAMN06265360_107208</name>
</gene>
<feature type="transmembrane region" description="Helical" evidence="1">
    <location>
        <begin position="106"/>
        <end position="125"/>
    </location>
</feature>